<evidence type="ECO:0008006" key="4">
    <source>
        <dbReference type="Google" id="ProtNLM"/>
    </source>
</evidence>
<gene>
    <name evidence="2" type="ORF">GUJ93_ZPchr0005g14841</name>
</gene>
<protein>
    <recommendedName>
        <fullName evidence="4">Secreted protein</fullName>
    </recommendedName>
</protein>
<feature type="chain" id="PRO_5035209292" description="Secreted protein" evidence="1">
    <location>
        <begin position="19"/>
        <end position="74"/>
    </location>
</feature>
<evidence type="ECO:0000313" key="3">
    <source>
        <dbReference type="Proteomes" id="UP000729402"/>
    </source>
</evidence>
<organism evidence="2 3">
    <name type="scientific">Zizania palustris</name>
    <name type="common">Northern wild rice</name>
    <dbReference type="NCBI Taxonomy" id="103762"/>
    <lineage>
        <taxon>Eukaryota</taxon>
        <taxon>Viridiplantae</taxon>
        <taxon>Streptophyta</taxon>
        <taxon>Embryophyta</taxon>
        <taxon>Tracheophyta</taxon>
        <taxon>Spermatophyta</taxon>
        <taxon>Magnoliopsida</taxon>
        <taxon>Liliopsida</taxon>
        <taxon>Poales</taxon>
        <taxon>Poaceae</taxon>
        <taxon>BOP clade</taxon>
        <taxon>Oryzoideae</taxon>
        <taxon>Oryzeae</taxon>
        <taxon>Zizaniinae</taxon>
        <taxon>Zizania</taxon>
    </lineage>
</organism>
<keyword evidence="1" id="KW-0732">Signal</keyword>
<proteinExistence type="predicted"/>
<feature type="signal peptide" evidence="1">
    <location>
        <begin position="1"/>
        <end position="18"/>
    </location>
</feature>
<evidence type="ECO:0000256" key="1">
    <source>
        <dbReference type="SAM" id="SignalP"/>
    </source>
</evidence>
<accession>A0A8J5T9R0</accession>
<sequence length="74" mass="7921">MLGLVFPILLSLRSPSSAPPFPILSESASPTFTILSGTMLAALFARTPAALFPRTPARRHARSVLHKDASPLPR</sequence>
<keyword evidence="3" id="KW-1185">Reference proteome</keyword>
<dbReference type="AlphaFoldDB" id="A0A8J5T9R0"/>
<reference evidence="2" key="1">
    <citation type="journal article" date="2021" name="bioRxiv">
        <title>Whole Genome Assembly and Annotation of Northern Wild Rice, Zizania palustris L., Supports a Whole Genome Duplication in the Zizania Genus.</title>
        <authorList>
            <person name="Haas M."/>
            <person name="Kono T."/>
            <person name="Macchietto M."/>
            <person name="Millas R."/>
            <person name="McGilp L."/>
            <person name="Shao M."/>
            <person name="Duquette J."/>
            <person name="Hirsch C.N."/>
            <person name="Kimball J."/>
        </authorList>
    </citation>
    <scope>NUCLEOTIDE SEQUENCE</scope>
    <source>
        <tissue evidence="2">Fresh leaf tissue</tissue>
    </source>
</reference>
<reference evidence="2" key="2">
    <citation type="submission" date="2021-02" db="EMBL/GenBank/DDBJ databases">
        <authorList>
            <person name="Kimball J.A."/>
            <person name="Haas M.W."/>
            <person name="Macchietto M."/>
            <person name="Kono T."/>
            <person name="Duquette J."/>
            <person name="Shao M."/>
        </authorList>
    </citation>
    <scope>NUCLEOTIDE SEQUENCE</scope>
    <source>
        <tissue evidence="2">Fresh leaf tissue</tissue>
    </source>
</reference>
<comment type="caution">
    <text evidence="2">The sequence shown here is derived from an EMBL/GenBank/DDBJ whole genome shotgun (WGS) entry which is preliminary data.</text>
</comment>
<dbReference type="Proteomes" id="UP000729402">
    <property type="component" value="Unassembled WGS sequence"/>
</dbReference>
<name>A0A8J5T9R0_ZIZPA</name>
<dbReference type="EMBL" id="JAAALK010000284">
    <property type="protein sequence ID" value="KAG8069006.1"/>
    <property type="molecule type" value="Genomic_DNA"/>
</dbReference>
<evidence type="ECO:0000313" key="2">
    <source>
        <dbReference type="EMBL" id="KAG8069006.1"/>
    </source>
</evidence>